<dbReference type="AlphaFoldDB" id="A0A5B0G1G0"/>
<evidence type="ECO:0000256" key="2">
    <source>
        <dbReference type="ARBA" id="ARBA00023002"/>
    </source>
</evidence>
<dbReference type="CDD" id="cd00567">
    <property type="entry name" value="ACAD"/>
    <property type="match status" value="1"/>
</dbReference>
<dbReference type="RefSeq" id="WP_149676757.1">
    <property type="nucleotide sequence ID" value="NZ_VTUZ01000088.1"/>
</dbReference>
<feature type="domain" description="Acyl-CoA dehydrogenase/oxidase C-terminal" evidence="3">
    <location>
        <begin position="8"/>
        <end position="138"/>
    </location>
</feature>
<reference evidence="4 5" key="1">
    <citation type="submission" date="2019-08" db="EMBL/GenBank/DDBJ databases">
        <title>Paraburkholderia sp. DCY113.</title>
        <authorList>
            <person name="Kang J."/>
        </authorList>
    </citation>
    <scope>NUCLEOTIDE SEQUENCE [LARGE SCALE GENOMIC DNA]</scope>
    <source>
        <strain evidence="4 5">DCY113</strain>
    </source>
</reference>
<dbReference type="GO" id="GO:0033539">
    <property type="term" value="P:fatty acid beta-oxidation using acyl-CoA dehydrogenase"/>
    <property type="evidence" value="ECO:0007669"/>
    <property type="project" value="TreeGrafter"/>
</dbReference>
<dbReference type="SUPFAM" id="SSF47203">
    <property type="entry name" value="Acyl-CoA dehydrogenase C-terminal domain-like"/>
    <property type="match status" value="1"/>
</dbReference>
<evidence type="ECO:0000313" key="4">
    <source>
        <dbReference type="EMBL" id="KAA0997417.1"/>
    </source>
</evidence>
<dbReference type="InterPro" id="IPR009075">
    <property type="entry name" value="AcylCo_DH/oxidase_C"/>
</dbReference>
<evidence type="ECO:0000256" key="1">
    <source>
        <dbReference type="ARBA" id="ARBA00022630"/>
    </source>
</evidence>
<gene>
    <name evidence="4" type="ORF">FVF58_49450</name>
</gene>
<evidence type="ECO:0000259" key="3">
    <source>
        <dbReference type="Pfam" id="PF00441"/>
    </source>
</evidence>
<organism evidence="4 5">
    <name type="scientific">Paraburkholderia panacisoli</name>
    <dbReference type="NCBI Taxonomy" id="2603818"/>
    <lineage>
        <taxon>Bacteria</taxon>
        <taxon>Pseudomonadati</taxon>
        <taxon>Pseudomonadota</taxon>
        <taxon>Betaproteobacteria</taxon>
        <taxon>Burkholderiales</taxon>
        <taxon>Burkholderiaceae</taxon>
        <taxon>Paraburkholderia</taxon>
    </lineage>
</organism>
<dbReference type="Proteomes" id="UP000325273">
    <property type="component" value="Unassembled WGS sequence"/>
</dbReference>
<keyword evidence="1" id="KW-0285">Flavoprotein</keyword>
<dbReference type="EMBL" id="VTUZ01000088">
    <property type="protein sequence ID" value="KAA0997417.1"/>
    <property type="molecule type" value="Genomic_DNA"/>
</dbReference>
<dbReference type="PANTHER" id="PTHR48083:SF2">
    <property type="entry name" value="MEDIUM-CHAIN SPECIFIC ACYL-COA DEHYDROGENASE, MITOCHONDRIAL"/>
    <property type="match status" value="1"/>
</dbReference>
<dbReference type="Gene3D" id="1.20.140.10">
    <property type="entry name" value="Butyryl-CoA Dehydrogenase, subunit A, domain 3"/>
    <property type="match status" value="1"/>
</dbReference>
<evidence type="ECO:0000313" key="5">
    <source>
        <dbReference type="Proteomes" id="UP000325273"/>
    </source>
</evidence>
<sequence length="146" mass="15873">MERQSPITRMMAVGIAQRALDITREYVGVRQQFGKHLRNHQLVQQDLADIETAVISSRLMCLFALGCLDQGVRANGTSAMAKRFATTNALGAVDLAMQLHGAMGIAEEVGLDQLWRDVRVLQVPDGTVGILALIQGRELTGAAAFR</sequence>
<keyword evidence="2" id="KW-0560">Oxidoreductase</keyword>
<dbReference type="InterPro" id="IPR050741">
    <property type="entry name" value="Acyl-CoA_dehydrogenase"/>
</dbReference>
<dbReference type="PANTHER" id="PTHR48083">
    <property type="entry name" value="MEDIUM-CHAIN SPECIFIC ACYL-COA DEHYDROGENASE, MITOCHONDRIAL-RELATED"/>
    <property type="match status" value="1"/>
</dbReference>
<dbReference type="GO" id="GO:0005737">
    <property type="term" value="C:cytoplasm"/>
    <property type="evidence" value="ECO:0007669"/>
    <property type="project" value="TreeGrafter"/>
</dbReference>
<name>A0A5B0G1G0_9BURK</name>
<protein>
    <submittedName>
        <fullName evidence="4">Acyl-CoA dehydrogenase</fullName>
    </submittedName>
</protein>
<comment type="caution">
    <text evidence="4">The sequence shown here is derived from an EMBL/GenBank/DDBJ whole genome shotgun (WGS) entry which is preliminary data.</text>
</comment>
<dbReference type="InterPro" id="IPR036250">
    <property type="entry name" value="AcylCo_DH-like_C"/>
</dbReference>
<proteinExistence type="predicted"/>
<keyword evidence="5" id="KW-1185">Reference proteome</keyword>
<dbReference type="GO" id="GO:0003995">
    <property type="term" value="F:acyl-CoA dehydrogenase activity"/>
    <property type="evidence" value="ECO:0007669"/>
    <property type="project" value="TreeGrafter"/>
</dbReference>
<accession>A0A5B0G1G0</accession>
<dbReference type="Pfam" id="PF00441">
    <property type="entry name" value="Acyl-CoA_dh_1"/>
    <property type="match status" value="1"/>
</dbReference>